<feature type="domain" description="Acyl-CoA dehydrogenase/oxidase C-terminal" evidence="6">
    <location>
        <begin position="238"/>
        <end position="384"/>
    </location>
</feature>
<evidence type="ECO:0000313" key="9">
    <source>
        <dbReference type="EMBL" id="CAB4863540.1"/>
    </source>
</evidence>
<dbReference type="Pfam" id="PF02770">
    <property type="entry name" value="Acyl-CoA_dh_M"/>
    <property type="match status" value="1"/>
</dbReference>
<dbReference type="AlphaFoldDB" id="A0A6J7D192"/>
<evidence type="ECO:0000256" key="2">
    <source>
        <dbReference type="ARBA" id="ARBA00009347"/>
    </source>
</evidence>
<dbReference type="SUPFAM" id="SSF47203">
    <property type="entry name" value="Acyl-CoA dehydrogenase C-terminal domain-like"/>
    <property type="match status" value="1"/>
</dbReference>
<name>A0A6J7D192_9ZZZZ</name>
<dbReference type="PANTHER" id="PTHR43292:SF3">
    <property type="entry name" value="ACYL-COA DEHYDROGENASE FADE29"/>
    <property type="match status" value="1"/>
</dbReference>
<dbReference type="Pfam" id="PF00441">
    <property type="entry name" value="Acyl-CoA_dh_1"/>
    <property type="match status" value="1"/>
</dbReference>
<sequence>MVASLSDEEFRQSARQWLAEHVVGEYAALRGRGGPGDEEVGFDLRVEWERELGAAGWIGLGWPLSHGGSGATVSQQIIWAEEYTRSQAPARVNHMGENLLGPTLIEYGTPAQCAQFLPGILDGTQRWCQGYSEPNAGSDLANVQTKAVLDDTTGTPEWVLNGQKVWTSLAHVSHWCFVVARTEAGSARHRGLSFLLVPMEQPGVETRIIRQPTGGGEFNETFFTDARTPVDMIVGAPGDGWRVAMGLLGFERGISTLAQQVGFERELQGTIELARAFGRADDPVMRQRLMRAHTGLQLLRWNALRSMGSGVPGPEASISKLFWGSWHRDLGELMMDIMGAAGLVGEGFPYELSLEQKLFLFTRSDTIYGGSNEIQRNVLGERVLGLPKEPA</sequence>
<evidence type="ECO:0000256" key="1">
    <source>
        <dbReference type="ARBA" id="ARBA00001974"/>
    </source>
</evidence>
<dbReference type="InterPro" id="IPR006091">
    <property type="entry name" value="Acyl-CoA_Oxase/DH_mid-dom"/>
</dbReference>
<dbReference type="InterPro" id="IPR052161">
    <property type="entry name" value="Mycobact_Acyl-CoA_DH"/>
</dbReference>
<dbReference type="GO" id="GO:0016627">
    <property type="term" value="F:oxidoreductase activity, acting on the CH-CH group of donors"/>
    <property type="evidence" value="ECO:0007669"/>
    <property type="project" value="InterPro"/>
</dbReference>
<keyword evidence="5" id="KW-0560">Oxidoreductase</keyword>
<dbReference type="Pfam" id="PF02771">
    <property type="entry name" value="Acyl-CoA_dh_N"/>
    <property type="match status" value="1"/>
</dbReference>
<dbReference type="EMBL" id="CAFBLP010000006">
    <property type="protein sequence ID" value="CAB4863540.1"/>
    <property type="molecule type" value="Genomic_DNA"/>
</dbReference>
<evidence type="ECO:0000259" key="7">
    <source>
        <dbReference type="Pfam" id="PF02770"/>
    </source>
</evidence>
<protein>
    <submittedName>
        <fullName evidence="9">Unannotated protein</fullName>
    </submittedName>
</protein>
<evidence type="ECO:0000256" key="5">
    <source>
        <dbReference type="ARBA" id="ARBA00023002"/>
    </source>
</evidence>
<organism evidence="9">
    <name type="scientific">freshwater metagenome</name>
    <dbReference type="NCBI Taxonomy" id="449393"/>
    <lineage>
        <taxon>unclassified sequences</taxon>
        <taxon>metagenomes</taxon>
        <taxon>ecological metagenomes</taxon>
    </lineage>
</organism>
<proteinExistence type="inferred from homology"/>
<dbReference type="InterPro" id="IPR009075">
    <property type="entry name" value="AcylCo_DH/oxidase_C"/>
</dbReference>
<dbReference type="SUPFAM" id="SSF56645">
    <property type="entry name" value="Acyl-CoA dehydrogenase NM domain-like"/>
    <property type="match status" value="1"/>
</dbReference>
<evidence type="ECO:0000259" key="6">
    <source>
        <dbReference type="Pfam" id="PF00441"/>
    </source>
</evidence>
<dbReference type="PANTHER" id="PTHR43292">
    <property type="entry name" value="ACYL-COA DEHYDROGENASE"/>
    <property type="match status" value="1"/>
</dbReference>
<evidence type="ECO:0000256" key="4">
    <source>
        <dbReference type="ARBA" id="ARBA00022827"/>
    </source>
</evidence>
<feature type="domain" description="Acyl-CoA oxidase/dehydrogenase middle" evidence="7">
    <location>
        <begin position="128"/>
        <end position="223"/>
    </location>
</feature>
<gene>
    <name evidence="9" type="ORF">UFOPK3376_00406</name>
</gene>
<dbReference type="InterPro" id="IPR009100">
    <property type="entry name" value="AcylCoA_DH/oxidase_NM_dom_sf"/>
</dbReference>
<dbReference type="Gene3D" id="1.10.540.10">
    <property type="entry name" value="Acyl-CoA dehydrogenase/oxidase, N-terminal domain"/>
    <property type="match status" value="1"/>
</dbReference>
<evidence type="ECO:0000259" key="8">
    <source>
        <dbReference type="Pfam" id="PF02771"/>
    </source>
</evidence>
<dbReference type="GO" id="GO:0050660">
    <property type="term" value="F:flavin adenine dinucleotide binding"/>
    <property type="evidence" value="ECO:0007669"/>
    <property type="project" value="InterPro"/>
</dbReference>
<evidence type="ECO:0000256" key="3">
    <source>
        <dbReference type="ARBA" id="ARBA00022630"/>
    </source>
</evidence>
<keyword evidence="4" id="KW-0274">FAD</keyword>
<keyword evidence="3" id="KW-0285">Flavoprotein</keyword>
<feature type="domain" description="Acyl-CoA dehydrogenase/oxidase N-terminal" evidence="8">
    <location>
        <begin position="8"/>
        <end position="123"/>
    </location>
</feature>
<dbReference type="InterPro" id="IPR036250">
    <property type="entry name" value="AcylCo_DH-like_C"/>
</dbReference>
<dbReference type="InterPro" id="IPR046373">
    <property type="entry name" value="Acyl-CoA_Oxase/DH_mid-dom_sf"/>
</dbReference>
<dbReference type="Gene3D" id="2.40.110.10">
    <property type="entry name" value="Butyryl-CoA Dehydrogenase, subunit A, domain 2"/>
    <property type="match status" value="1"/>
</dbReference>
<comment type="cofactor">
    <cofactor evidence="1">
        <name>FAD</name>
        <dbReference type="ChEBI" id="CHEBI:57692"/>
    </cofactor>
</comment>
<comment type="similarity">
    <text evidence="2">Belongs to the acyl-CoA dehydrogenase family.</text>
</comment>
<dbReference type="InterPro" id="IPR013786">
    <property type="entry name" value="AcylCoA_DH/ox_N"/>
</dbReference>
<dbReference type="GO" id="GO:0005886">
    <property type="term" value="C:plasma membrane"/>
    <property type="evidence" value="ECO:0007669"/>
    <property type="project" value="TreeGrafter"/>
</dbReference>
<reference evidence="9" key="1">
    <citation type="submission" date="2020-05" db="EMBL/GenBank/DDBJ databases">
        <authorList>
            <person name="Chiriac C."/>
            <person name="Salcher M."/>
            <person name="Ghai R."/>
            <person name="Kavagutti S V."/>
        </authorList>
    </citation>
    <scope>NUCLEOTIDE SEQUENCE</scope>
</reference>
<dbReference type="InterPro" id="IPR037069">
    <property type="entry name" value="AcylCoA_DH/ox_N_sf"/>
</dbReference>
<accession>A0A6J7D192</accession>
<dbReference type="Gene3D" id="1.20.140.10">
    <property type="entry name" value="Butyryl-CoA Dehydrogenase, subunit A, domain 3"/>
    <property type="match status" value="1"/>
</dbReference>